<keyword evidence="3 6" id="KW-0815">Transposition</keyword>
<evidence type="ECO:0000313" key="7">
    <source>
        <dbReference type="EMBL" id="KTD80239.1"/>
    </source>
</evidence>
<gene>
    <name evidence="7" type="ORF">Lwor_1147</name>
</gene>
<keyword evidence="5 6" id="KW-0233">DNA recombination</keyword>
<evidence type="ECO:0000256" key="4">
    <source>
        <dbReference type="ARBA" id="ARBA00023125"/>
    </source>
</evidence>
<proteinExistence type="inferred from homology"/>
<dbReference type="Proteomes" id="UP000054662">
    <property type="component" value="Unassembled WGS sequence"/>
</dbReference>
<keyword evidence="4 6" id="KW-0238">DNA-binding</keyword>
<protein>
    <recommendedName>
        <fullName evidence="6">Mutator family transposase</fullName>
    </recommendedName>
</protein>
<dbReference type="PATRIC" id="fig|45076.6.peg.1250"/>
<dbReference type="PANTHER" id="PTHR33217:SF8">
    <property type="entry name" value="MUTATOR FAMILY TRANSPOSASE"/>
    <property type="match status" value="1"/>
</dbReference>
<evidence type="ECO:0000256" key="1">
    <source>
        <dbReference type="ARBA" id="ARBA00002190"/>
    </source>
</evidence>
<dbReference type="EMBL" id="LNZC01000011">
    <property type="protein sequence ID" value="KTD80239.1"/>
    <property type="molecule type" value="Genomic_DNA"/>
</dbReference>
<evidence type="ECO:0000313" key="8">
    <source>
        <dbReference type="Proteomes" id="UP000054662"/>
    </source>
</evidence>
<evidence type="ECO:0000256" key="6">
    <source>
        <dbReference type="RuleBase" id="RU365089"/>
    </source>
</evidence>
<organism evidence="7 8">
    <name type="scientific">Legionella worsleiensis</name>
    <dbReference type="NCBI Taxonomy" id="45076"/>
    <lineage>
        <taxon>Bacteria</taxon>
        <taxon>Pseudomonadati</taxon>
        <taxon>Pseudomonadota</taxon>
        <taxon>Gammaproteobacteria</taxon>
        <taxon>Legionellales</taxon>
        <taxon>Legionellaceae</taxon>
        <taxon>Legionella</taxon>
    </lineage>
</organism>
<keyword evidence="8" id="KW-1185">Reference proteome</keyword>
<name>A0A0W1AFW9_9GAMM</name>
<dbReference type="GO" id="GO:0006313">
    <property type="term" value="P:DNA transposition"/>
    <property type="evidence" value="ECO:0007669"/>
    <property type="project" value="UniProtKB-UniRule"/>
</dbReference>
<dbReference type="Pfam" id="PF00872">
    <property type="entry name" value="Transposase_mut"/>
    <property type="match status" value="1"/>
</dbReference>
<dbReference type="GO" id="GO:0004803">
    <property type="term" value="F:transposase activity"/>
    <property type="evidence" value="ECO:0007669"/>
    <property type="project" value="UniProtKB-UniRule"/>
</dbReference>
<dbReference type="InterPro" id="IPR001207">
    <property type="entry name" value="Transposase_mutator"/>
</dbReference>
<comment type="caution">
    <text evidence="7">The sequence shown here is derived from an EMBL/GenBank/DDBJ whole genome shotgun (WGS) entry which is preliminary data.</text>
</comment>
<dbReference type="AlphaFoldDB" id="A0A0W1AFW9"/>
<dbReference type="PANTHER" id="PTHR33217">
    <property type="entry name" value="TRANSPOSASE FOR INSERTION SEQUENCE ELEMENT IS1081"/>
    <property type="match status" value="1"/>
</dbReference>
<accession>A0A0W1AFW9</accession>
<comment type="similarity">
    <text evidence="2 6">Belongs to the transposase mutator family.</text>
</comment>
<sequence>MPAFYLAAILQKENVIIQAKYTSINQTIVYKVLALYVLGMSYEAISEHLAEMYGLEVSSAKISFIADKLLPMITEWRNRSLESVYTIAFLDTMPFKVRVEGIQFDTKKTKKQLFAP</sequence>
<dbReference type="GO" id="GO:0003677">
    <property type="term" value="F:DNA binding"/>
    <property type="evidence" value="ECO:0007669"/>
    <property type="project" value="UniProtKB-UniRule"/>
</dbReference>
<comment type="function">
    <text evidence="1 6">Required for the transposition of the insertion element.</text>
</comment>
<reference evidence="7 8" key="1">
    <citation type="submission" date="2015-11" db="EMBL/GenBank/DDBJ databases">
        <title>Genomic analysis of 38 Legionella species identifies large and diverse effector repertoires.</title>
        <authorList>
            <person name="Burstein D."/>
            <person name="Amaro F."/>
            <person name="Zusman T."/>
            <person name="Lifshitz Z."/>
            <person name="Cohen O."/>
            <person name="Gilbert J.A."/>
            <person name="Pupko T."/>
            <person name="Shuman H.A."/>
            <person name="Segal G."/>
        </authorList>
    </citation>
    <scope>NUCLEOTIDE SEQUENCE [LARGE SCALE GENOMIC DNA]</scope>
    <source>
        <strain evidence="7 8">ATCC 49508</strain>
    </source>
</reference>
<evidence type="ECO:0000256" key="2">
    <source>
        <dbReference type="ARBA" id="ARBA00010961"/>
    </source>
</evidence>
<evidence type="ECO:0000256" key="5">
    <source>
        <dbReference type="ARBA" id="ARBA00023172"/>
    </source>
</evidence>
<dbReference type="STRING" id="45076.Lwor_1147"/>
<keyword evidence="6" id="KW-0814">Transposable element</keyword>
<evidence type="ECO:0000256" key="3">
    <source>
        <dbReference type="ARBA" id="ARBA00022578"/>
    </source>
</evidence>